<dbReference type="EMBL" id="CP016076">
    <property type="protein sequence ID" value="APU13024.1"/>
    <property type="molecule type" value="Genomic_DNA"/>
</dbReference>
<proteinExistence type="predicted"/>
<reference evidence="4" key="1">
    <citation type="submission" date="2016-06" db="EMBL/GenBank/DDBJ databases">
        <title>Complete genome sequence of Actinoalloteichus fjordicus DSM 46855 (=ADI127-17), type strain of the new species Actinoalloteichus fjordicus.</title>
        <authorList>
            <person name="Ruckert C."/>
            <person name="Nouioui I."/>
            <person name="Willmese J."/>
            <person name="van Wezel G."/>
            <person name="Klenk H.-P."/>
            <person name="Kalinowski J."/>
            <person name="Zotchev S.B."/>
        </authorList>
    </citation>
    <scope>NUCLEOTIDE SEQUENCE [LARGE SCALE GENOMIC DNA]</scope>
    <source>
        <strain evidence="4">ADI127-7</strain>
    </source>
</reference>
<keyword evidence="4" id="KW-1185">Reference proteome</keyword>
<evidence type="ECO:0000256" key="1">
    <source>
        <dbReference type="SAM" id="MobiDB-lite"/>
    </source>
</evidence>
<keyword evidence="3" id="KW-0012">Acyltransferase</keyword>
<sequence>MAVVQHPEDVTPPQPQHPPPRFGQESRPRRASRSAGESPTPGAGPGTSSGPTAESTAKARSGFRLPNWAARRATHRPDLTWVPLSDVELPPLDLTRRPWPGRTLEVAGTRLHVRETPAETPDAPTAVYLHGLAGSASNWTDLAGLLRVRLNGISVDLPGFGRSAPPDGFLYTPAAHVRMVVRLLESRRAEPVHLLGNSFGGLVAAIVAATRPDLVATLTLISPAVPDLRPSPDRLSDPRFPLTYLPLVGKPVRRALAAMTPLARAEQMMRVCFARPDLVPRHRLEEFAAEMARLSRTSWAGPALGRTTMAMIRFWLARGDRSLWRVLPRVSAPTLVIWGTEDRLMSARKAVRTATALPHGRLLMLPYTGHVAQMEQPELVAKAVLGMVTAPWLPETVSSEASTRIVPEPLTDTPVLGGDEWGRSGGMAV</sequence>
<dbReference type="GO" id="GO:0016020">
    <property type="term" value="C:membrane"/>
    <property type="evidence" value="ECO:0007669"/>
    <property type="project" value="TreeGrafter"/>
</dbReference>
<dbReference type="Pfam" id="PF00561">
    <property type="entry name" value="Abhydrolase_1"/>
    <property type="match status" value="1"/>
</dbReference>
<feature type="compositionally biased region" description="Low complexity" evidence="1">
    <location>
        <begin position="34"/>
        <end position="53"/>
    </location>
</feature>
<keyword evidence="3" id="KW-0378">Hydrolase</keyword>
<dbReference type="Proteomes" id="UP000185511">
    <property type="component" value="Chromosome"/>
</dbReference>
<dbReference type="AlphaFoldDB" id="A0AAC9PQE1"/>
<name>A0AAC9PQE1_9PSEU</name>
<gene>
    <name evidence="3" type="ORF">UA74_04725</name>
</gene>
<accession>A0AAC9PQE1</accession>
<dbReference type="PANTHER" id="PTHR43798:SF5">
    <property type="entry name" value="MONOACYLGLYCEROL LIPASE ABHD6"/>
    <property type="match status" value="1"/>
</dbReference>
<keyword evidence="3" id="KW-0808">Transferase</keyword>
<evidence type="ECO:0000259" key="2">
    <source>
        <dbReference type="Pfam" id="PF00561"/>
    </source>
</evidence>
<feature type="domain" description="AB hydrolase-1" evidence="2">
    <location>
        <begin position="127"/>
        <end position="377"/>
    </location>
</feature>
<dbReference type="GO" id="GO:0046464">
    <property type="term" value="P:acylglycerol catabolic process"/>
    <property type="evidence" value="ECO:0007669"/>
    <property type="project" value="TreeGrafter"/>
</dbReference>
<evidence type="ECO:0000313" key="4">
    <source>
        <dbReference type="Proteomes" id="UP000185511"/>
    </source>
</evidence>
<dbReference type="InterPro" id="IPR000073">
    <property type="entry name" value="AB_hydrolase_1"/>
</dbReference>
<dbReference type="Gene3D" id="3.40.50.1820">
    <property type="entry name" value="alpha/beta hydrolase"/>
    <property type="match status" value="1"/>
</dbReference>
<dbReference type="GO" id="GO:0047372">
    <property type="term" value="F:monoacylglycerol lipase activity"/>
    <property type="evidence" value="ECO:0007669"/>
    <property type="project" value="TreeGrafter"/>
</dbReference>
<dbReference type="SUPFAM" id="SSF53474">
    <property type="entry name" value="alpha/beta-Hydrolases"/>
    <property type="match status" value="1"/>
</dbReference>
<feature type="region of interest" description="Disordered" evidence="1">
    <location>
        <begin position="1"/>
        <end position="62"/>
    </location>
</feature>
<organism evidence="3 4">
    <name type="scientific">Actinoalloteichus fjordicus</name>
    <dbReference type="NCBI Taxonomy" id="1612552"/>
    <lineage>
        <taxon>Bacteria</taxon>
        <taxon>Bacillati</taxon>
        <taxon>Actinomycetota</taxon>
        <taxon>Actinomycetes</taxon>
        <taxon>Pseudonocardiales</taxon>
        <taxon>Pseudonocardiaceae</taxon>
        <taxon>Actinoalloteichus</taxon>
    </lineage>
</organism>
<dbReference type="InterPro" id="IPR050266">
    <property type="entry name" value="AB_hydrolase_sf"/>
</dbReference>
<dbReference type="PRINTS" id="PR00111">
    <property type="entry name" value="ABHYDROLASE"/>
</dbReference>
<feature type="compositionally biased region" description="Pro residues" evidence="1">
    <location>
        <begin position="10"/>
        <end position="21"/>
    </location>
</feature>
<evidence type="ECO:0000313" key="3">
    <source>
        <dbReference type="EMBL" id="APU13024.1"/>
    </source>
</evidence>
<dbReference type="GO" id="GO:0016746">
    <property type="term" value="F:acyltransferase activity"/>
    <property type="evidence" value="ECO:0007669"/>
    <property type="project" value="UniProtKB-KW"/>
</dbReference>
<dbReference type="InterPro" id="IPR029058">
    <property type="entry name" value="AB_hydrolase_fold"/>
</dbReference>
<feature type="region of interest" description="Disordered" evidence="1">
    <location>
        <begin position="408"/>
        <end position="429"/>
    </location>
</feature>
<protein>
    <submittedName>
        <fullName evidence="3">Hydrolase or acyltransferase of alpha/beta superfamily</fullName>
    </submittedName>
</protein>
<dbReference type="KEGG" id="acad:UA74_04725"/>
<dbReference type="PANTHER" id="PTHR43798">
    <property type="entry name" value="MONOACYLGLYCEROL LIPASE"/>
    <property type="match status" value="1"/>
</dbReference>